<evidence type="ECO:0000313" key="2">
    <source>
        <dbReference type="Proteomes" id="UP001497482"/>
    </source>
</evidence>
<reference evidence="1 2" key="1">
    <citation type="submission" date="2024-04" db="EMBL/GenBank/DDBJ databases">
        <authorList>
            <person name="Waldvogel A.-M."/>
            <person name="Schoenle A."/>
        </authorList>
    </citation>
    <scope>NUCLEOTIDE SEQUENCE [LARGE SCALE GENOMIC DNA]</scope>
</reference>
<organism evidence="1 2">
    <name type="scientific">Knipowitschia caucasica</name>
    <name type="common">Caucasian dwarf goby</name>
    <name type="synonym">Pomatoschistus caucasicus</name>
    <dbReference type="NCBI Taxonomy" id="637954"/>
    <lineage>
        <taxon>Eukaryota</taxon>
        <taxon>Metazoa</taxon>
        <taxon>Chordata</taxon>
        <taxon>Craniata</taxon>
        <taxon>Vertebrata</taxon>
        <taxon>Euteleostomi</taxon>
        <taxon>Actinopterygii</taxon>
        <taxon>Neopterygii</taxon>
        <taxon>Teleostei</taxon>
        <taxon>Neoteleostei</taxon>
        <taxon>Acanthomorphata</taxon>
        <taxon>Gobiaria</taxon>
        <taxon>Gobiiformes</taxon>
        <taxon>Gobioidei</taxon>
        <taxon>Gobiidae</taxon>
        <taxon>Gobiinae</taxon>
        <taxon>Knipowitschia</taxon>
    </lineage>
</organism>
<dbReference type="Proteomes" id="UP001497482">
    <property type="component" value="Chromosome 9"/>
</dbReference>
<sequence length="92" mass="10961">MVRLWEHKAREKNWKEVEENRRYDAEEWNGETIEQAELTPVQKPSFPFSPRQHPMMLSLGKTSWIWLMFCSSPALHDCMVSERQLTHPSCTD</sequence>
<gene>
    <name evidence="1" type="ORF">KC01_LOCUS41750</name>
</gene>
<keyword evidence="2" id="KW-1185">Reference proteome</keyword>
<evidence type="ECO:0000313" key="1">
    <source>
        <dbReference type="EMBL" id="CAL1615884.1"/>
    </source>
</evidence>
<dbReference type="AlphaFoldDB" id="A0AAV2MQV9"/>
<accession>A0AAV2MQV9</accession>
<proteinExistence type="predicted"/>
<name>A0AAV2MQV9_KNICA</name>
<protein>
    <submittedName>
        <fullName evidence="1">Uncharacterized protein</fullName>
    </submittedName>
</protein>
<dbReference type="EMBL" id="OZ035831">
    <property type="protein sequence ID" value="CAL1615884.1"/>
    <property type="molecule type" value="Genomic_DNA"/>
</dbReference>